<proteinExistence type="inferred from homology"/>
<evidence type="ECO:0000256" key="1">
    <source>
        <dbReference type="ARBA" id="ARBA00010702"/>
    </source>
</evidence>
<dbReference type="Pfam" id="PF03747">
    <property type="entry name" value="ADP_ribosyl_GH"/>
    <property type="match status" value="1"/>
</dbReference>
<gene>
    <name evidence="4" type="ORF">LFYK43_04950</name>
</gene>
<protein>
    <recommendedName>
        <fullName evidence="6">ADP-ribosylglycohydrolase</fullName>
    </recommendedName>
</protein>
<name>A0A401IR83_9LACO</name>
<keyword evidence="5" id="KW-1185">Reference proteome</keyword>
<keyword evidence="2" id="KW-0378">Hydrolase</keyword>
<dbReference type="GO" id="GO:0046872">
    <property type="term" value="F:metal ion binding"/>
    <property type="evidence" value="ECO:0007669"/>
    <property type="project" value="UniProtKB-KW"/>
</dbReference>
<dbReference type="InterPro" id="IPR005502">
    <property type="entry name" value="Ribosyl_crysJ1"/>
</dbReference>
<dbReference type="InterPro" id="IPR036705">
    <property type="entry name" value="Ribosyl_crysJ1_sf"/>
</dbReference>
<organism evidence="4 5">
    <name type="scientific">Ligilactobacillus salitolerans</name>
    <dbReference type="NCBI Taxonomy" id="1808352"/>
    <lineage>
        <taxon>Bacteria</taxon>
        <taxon>Bacillati</taxon>
        <taxon>Bacillota</taxon>
        <taxon>Bacilli</taxon>
        <taxon>Lactobacillales</taxon>
        <taxon>Lactobacillaceae</taxon>
        <taxon>Ligilactobacillus</taxon>
    </lineage>
</organism>
<accession>A0A401IR83</accession>
<feature type="binding site" evidence="3">
    <location>
        <position position="439"/>
    </location>
    <ligand>
        <name>Mg(2+)</name>
        <dbReference type="ChEBI" id="CHEBI:18420"/>
        <label>1</label>
    </ligand>
</feature>
<feature type="binding site" evidence="3">
    <location>
        <position position="201"/>
    </location>
    <ligand>
        <name>Mg(2+)</name>
        <dbReference type="ChEBI" id="CHEBI:18420"/>
        <label>1</label>
    </ligand>
</feature>
<comment type="caution">
    <text evidence="4">The sequence shown here is derived from an EMBL/GenBank/DDBJ whole genome shotgun (WGS) entry which is preliminary data.</text>
</comment>
<dbReference type="EMBL" id="BFFP01000005">
    <property type="protein sequence ID" value="GBG94036.1"/>
    <property type="molecule type" value="Genomic_DNA"/>
</dbReference>
<dbReference type="PANTHER" id="PTHR16222:SF24">
    <property type="entry name" value="ADP-RIBOSYLHYDROLASE ARH3"/>
    <property type="match status" value="1"/>
</dbReference>
<sequence>MKKLSTPFGNFWLELDGTTIDFSPIDVTADFNRNSKDGESVSAGMIIIPHLPYFSRSGDLTVQTDADFTIDYYRINHSQEWAWCVGMGLDVEDTEDAEIKTSQNLLGFKIEFIQGSGIVFSLSYKKLEESPRVDQSLQHSTREIARVDYIEWPTNNCLLGGALGDALGYPVEFSSLEEIQKKYGDSGISFANFQGVPLISDDTQLTLFTANGLLLSSKGNDKVWACYQDWLDTQFKADKAEMSHEPVSWLVDFPEMFASREPGRTCLMTIMRDQPGKLDQPINQSKGCGALMRIAPIGLMSGQQDLHQVALAAAQNSALTHGHEMSTLASATLAVLLKLELDLHIEERPQLSKCLQEALQVVQEQFADYASLADFVALIKRAVSLAQNSESDQKNIESLGQGWVAEETLAIAIYCTARYLNQPIKAIEAAVNHDGDSDSTGAVAGQIVGICQPENYWWPQEFVEQLAERDVIAKMACKMVVNEVNQQYLSWVLG</sequence>
<feature type="binding site" evidence="3">
    <location>
        <position position="438"/>
    </location>
    <ligand>
        <name>Mg(2+)</name>
        <dbReference type="ChEBI" id="CHEBI:18420"/>
        <label>1</label>
    </ligand>
</feature>
<dbReference type="Proteomes" id="UP000286848">
    <property type="component" value="Unassembled WGS sequence"/>
</dbReference>
<evidence type="ECO:0000256" key="2">
    <source>
        <dbReference type="ARBA" id="ARBA00022801"/>
    </source>
</evidence>
<comment type="similarity">
    <text evidence="1">Belongs to the ADP-ribosylglycohydrolase family.</text>
</comment>
<dbReference type="Gene3D" id="1.10.4080.10">
    <property type="entry name" value="ADP-ribosylation/Crystallin J1"/>
    <property type="match status" value="1"/>
</dbReference>
<dbReference type="InterPro" id="IPR050792">
    <property type="entry name" value="ADP-ribosylglycohydrolase"/>
</dbReference>
<evidence type="ECO:0008006" key="6">
    <source>
        <dbReference type="Google" id="ProtNLM"/>
    </source>
</evidence>
<keyword evidence="3" id="KW-0479">Metal-binding</keyword>
<dbReference type="AlphaFoldDB" id="A0A401IR83"/>
<feature type="binding site" evidence="3">
    <location>
        <position position="202"/>
    </location>
    <ligand>
        <name>Mg(2+)</name>
        <dbReference type="ChEBI" id="CHEBI:18420"/>
        <label>1</label>
    </ligand>
</feature>
<evidence type="ECO:0000313" key="4">
    <source>
        <dbReference type="EMBL" id="GBG94036.1"/>
    </source>
</evidence>
<dbReference type="SUPFAM" id="SSF101478">
    <property type="entry name" value="ADP-ribosylglycohydrolase"/>
    <property type="match status" value="1"/>
</dbReference>
<evidence type="ECO:0000313" key="5">
    <source>
        <dbReference type="Proteomes" id="UP000286848"/>
    </source>
</evidence>
<feature type="binding site" evidence="3">
    <location>
        <position position="436"/>
    </location>
    <ligand>
        <name>Mg(2+)</name>
        <dbReference type="ChEBI" id="CHEBI:18420"/>
        <label>1</label>
    </ligand>
</feature>
<reference evidence="4 5" key="1">
    <citation type="journal article" date="2019" name="Int. J. Syst. Evol. Microbiol.">
        <title>Lactobacillus salitolerans sp. nov., a novel lactic acid bacterium isolated from spent mushroom substrates.</title>
        <authorList>
            <person name="Tohno M."/>
            <person name="Tanizawa Y."/>
            <person name="Kojima Y."/>
            <person name="Sakamoto M."/>
            <person name="Nakamura Y."/>
            <person name="Ohkuma M."/>
            <person name="Kobayashi H."/>
        </authorList>
    </citation>
    <scope>NUCLEOTIDE SEQUENCE [LARGE SCALE GENOMIC DNA]</scope>
    <source>
        <strain evidence="4 5">YK43</strain>
    </source>
</reference>
<dbReference type="RefSeq" id="WP_229717900.1">
    <property type="nucleotide sequence ID" value="NZ_BFFP01000005.1"/>
</dbReference>
<keyword evidence="3" id="KW-0460">Magnesium</keyword>
<dbReference type="GO" id="GO:0016787">
    <property type="term" value="F:hydrolase activity"/>
    <property type="evidence" value="ECO:0007669"/>
    <property type="project" value="UniProtKB-KW"/>
</dbReference>
<comment type="cofactor">
    <cofactor evidence="3">
        <name>Mg(2+)</name>
        <dbReference type="ChEBI" id="CHEBI:18420"/>
    </cofactor>
    <text evidence="3">Binds 2 magnesium ions per subunit.</text>
</comment>
<feature type="binding site" evidence="3">
    <location>
        <position position="200"/>
    </location>
    <ligand>
        <name>Mg(2+)</name>
        <dbReference type="ChEBI" id="CHEBI:18420"/>
        <label>1</label>
    </ligand>
</feature>
<dbReference type="PANTHER" id="PTHR16222">
    <property type="entry name" value="ADP-RIBOSYLGLYCOHYDROLASE"/>
    <property type="match status" value="1"/>
</dbReference>
<evidence type="ECO:0000256" key="3">
    <source>
        <dbReference type="PIRSR" id="PIRSR605502-1"/>
    </source>
</evidence>